<dbReference type="Proteomes" id="UP001235849">
    <property type="component" value="Unassembled WGS sequence"/>
</dbReference>
<dbReference type="InterPro" id="IPR027417">
    <property type="entry name" value="P-loop_NTPase"/>
</dbReference>
<evidence type="ECO:0000256" key="1">
    <source>
        <dbReference type="SAM" id="Phobius"/>
    </source>
</evidence>
<evidence type="ECO:0000313" key="2">
    <source>
        <dbReference type="EMBL" id="MDJ1175917.1"/>
    </source>
</evidence>
<accession>A0ABT7B9Q9</accession>
<reference evidence="2 3" key="1">
    <citation type="submission" date="2023-01" db="EMBL/GenBank/DDBJ databases">
        <title>Novel diversity within Roseofilum (Cyanobacteria; Desertifilaceae) from marine benthic mats with descriptions of four novel species.</title>
        <authorList>
            <person name="Wang Y."/>
            <person name="Berthold D.E."/>
            <person name="Hu J."/>
            <person name="Lefler F.W."/>
            <person name="Laughinghouse H.D. IV."/>
        </authorList>
    </citation>
    <scope>NUCLEOTIDE SEQUENCE [LARGE SCALE GENOMIC DNA]</scope>
    <source>
        <strain evidence="2 3">BLCC-M114</strain>
    </source>
</reference>
<keyword evidence="3" id="KW-1185">Reference proteome</keyword>
<gene>
    <name evidence="2" type="ORF">PMG25_17655</name>
</gene>
<organism evidence="2 3">
    <name type="scientific">Roseofilum capinflatum BLCC-M114</name>
    <dbReference type="NCBI Taxonomy" id="3022440"/>
    <lineage>
        <taxon>Bacteria</taxon>
        <taxon>Bacillati</taxon>
        <taxon>Cyanobacteriota</taxon>
        <taxon>Cyanophyceae</taxon>
        <taxon>Desertifilales</taxon>
        <taxon>Desertifilaceae</taxon>
        <taxon>Roseofilum</taxon>
        <taxon>Roseofilum capinflatum</taxon>
    </lineage>
</organism>
<sequence length="122" mass="14070">MPMPRYNDEGIKAGIINGKVQCYEFPLVVMTSNGERDFPPAFLRRCLRLRMPVLTKESLKQIVEAHFQQDRPNNWEAAQAEVTESIEKFVNQVKKDNLATDQLLNVIYLYMISMTTVMGITM</sequence>
<dbReference type="EMBL" id="JAQOSO010000092">
    <property type="protein sequence ID" value="MDJ1175917.1"/>
    <property type="molecule type" value="Genomic_DNA"/>
</dbReference>
<feature type="transmembrane region" description="Helical" evidence="1">
    <location>
        <begin position="103"/>
        <end position="121"/>
    </location>
</feature>
<comment type="caution">
    <text evidence="2">The sequence shown here is derived from an EMBL/GenBank/DDBJ whole genome shotgun (WGS) entry which is preliminary data.</text>
</comment>
<proteinExistence type="predicted"/>
<dbReference type="SUPFAM" id="SSF52540">
    <property type="entry name" value="P-loop containing nucleoside triphosphate hydrolases"/>
    <property type="match status" value="1"/>
</dbReference>
<dbReference type="RefSeq" id="WP_283768204.1">
    <property type="nucleotide sequence ID" value="NZ_JAQOSO010000092.1"/>
</dbReference>
<keyword evidence="1" id="KW-1133">Transmembrane helix</keyword>
<protein>
    <submittedName>
        <fullName evidence="2">Uncharacterized protein</fullName>
    </submittedName>
</protein>
<keyword evidence="1" id="KW-0472">Membrane</keyword>
<evidence type="ECO:0000313" key="3">
    <source>
        <dbReference type="Proteomes" id="UP001235849"/>
    </source>
</evidence>
<keyword evidence="1" id="KW-0812">Transmembrane</keyword>
<name>A0ABT7B9Q9_9CYAN</name>